<accession>A0A5J4YGL7</accession>
<name>A0A5J4YGL7_PORPP</name>
<evidence type="ECO:0000313" key="1">
    <source>
        <dbReference type="EMBL" id="KAA8490408.1"/>
    </source>
</evidence>
<evidence type="ECO:0000313" key="2">
    <source>
        <dbReference type="Proteomes" id="UP000324585"/>
    </source>
</evidence>
<dbReference type="AlphaFoldDB" id="A0A5J4YGL7"/>
<comment type="caution">
    <text evidence="1">The sequence shown here is derived from an EMBL/GenBank/DDBJ whole genome shotgun (WGS) entry which is preliminary data.</text>
</comment>
<dbReference type="Proteomes" id="UP000324585">
    <property type="component" value="Unassembled WGS sequence"/>
</dbReference>
<keyword evidence="2" id="KW-1185">Reference proteome</keyword>
<dbReference type="EMBL" id="VRMN01000029">
    <property type="protein sequence ID" value="KAA8490408.1"/>
    <property type="molecule type" value="Genomic_DNA"/>
</dbReference>
<gene>
    <name evidence="1" type="ORF">FVE85_8922</name>
</gene>
<organism evidence="1 2">
    <name type="scientific">Porphyridium purpureum</name>
    <name type="common">Red alga</name>
    <name type="synonym">Porphyridium cruentum</name>
    <dbReference type="NCBI Taxonomy" id="35688"/>
    <lineage>
        <taxon>Eukaryota</taxon>
        <taxon>Rhodophyta</taxon>
        <taxon>Bangiophyceae</taxon>
        <taxon>Porphyridiales</taxon>
        <taxon>Porphyridiaceae</taxon>
        <taxon>Porphyridium</taxon>
    </lineage>
</organism>
<protein>
    <submittedName>
        <fullName evidence="1">Uncharacterized protein</fullName>
    </submittedName>
</protein>
<reference evidence="2" key="1">
    <citation type="journal article" date="2019" name="Nat. Commun.">
        <title>Expansion of phycobilisome linker gene families in mesophilic red algae.</title>
        <authorList>
            <person name="Lee J."/>
            <person name="Kim D."/>
            <person name="Bhattacharya D."/>
            <person name="Yoon H.S."/>
        </authorList>
    </citation>
    <scope>NUCLEOTIDE SEQUENCE [LARGE SCALE GENOMIC DNA]</scope>
    <source>
        <strain evidence="2">CCMP 1328</strain>
    </source>
</reference>
<proteinExistence type="predicted"/>
<sequence>MTAARQVRLRCTSPMMCRCGAWGGDIAVVIARAQRAPGQRAAPLRARSASKARQYAAHTPDPPAAGTGVTFVPLVFDVYGRVHAGTGPFFKDLAAAYQRTHEVGHRLASAALRRALSLGIYRAAGSAIVLRHTRHRPSVAARQWLSAGALTLATSSVHTESDD</sequence>